<reference evidence="2 3" key="1">
    <citation type="submission" date="2020-03" db="EMBL/GenBank/DDBJ databases">
        <title>Sequencing the genomes of 1000 actinobacteria strains.</title>
        <authorList>
            <person name="Klenk H.-P."/>
        </authorList>
    </citation>
    <scope>NUCLEOTIDE SEQUENCE [LARGE SCALE GENOMIC DNA]</scope>
    <source>
        <strain evidence="2 3">DSM 18964</strain>
    </source>
</reference>
<evidence type="ECO:0000313" key="3">
    <source>
        <dbReference type="Proteomes" id="UP000576792"/>
    </source>
</evidence>
<dbReference type="EMBL" id="JAATJN010000001">
    <property type="protein sequence ID" value="NJC56046.1"/>
    <property type="molecule type" value="Genomic_DNA"/>
</dbReference>
<evidence type="ECO:0000313" key="2">
    <source>
        <dbReference type="EMBL" id="NJC56046.1"/>
    </source>
</evidence>
<keyword evidence="3" id="KW-1185">Reference proteome</keyword>
<organism evidence="2 3">
    <name type="scientific">Brevibacterium marinum</name>
    <dbReference type="NCBI Taxonomy" id="418643"/>
    <lineage>
        <taxon>Bacteria</taxon>
        <taxon>Bacillati</taxon>
        <taxon>Actinomycetota</taxon>
        <taxon>Actinomycetes</taxon>
        <taxon>Micrococcales</taxon>
        <taxon>Brevibacteriaceae</taxon>
        <taxon>Brevibacterium</taxon>
    </lineage>
</organism>
<proteinExistence type="predicted"/>
<accession>A0A846RVQ4</accession>
<sequence>MDFGLEPSPRFIKLGPDEGNDMERVHDRYCLRQLVGGGLLVPGEGIHRDVIDAGPEVIGLVAQPVAEGFSRAAGDDVEQSCWPGREINDDSHPPVDAAVGPAVFIDTDRGHTIKAGSIGEQEATAEVEDRRAHGVPRGGEVLRDDVDAHLVDDYGLQSP</sequence>
<gene>
    <name evidence="2" type="ORF">BKA07_001081</name>
</gene>
<protein>
    <submittedName>
        <fullName evidence="2">Uncharacterized protein</fullName>
    </submittedName>
</protein>
<feature type="region of interest" description="Disordered" evidence="1">
    <location>
        <begin position="120"/>
        <end position="141"/>
    </location>
</feature>
<name>A0A846RVQ4_9MICO</name>
<comment type="caution">
    <text evidence="2">The sequence shown here is derived from an EMBL/GenBank/DDBJ whole genome shotgun (WGS) entry which is preliminary data.</text>
</comment>
<dbReference type="Proteomes" id="UP000576792">
    <property type="component" value="Unassembled WGS sequence"/>
</dbReference>
<dbReference type="AlphaFoldDB" id="A0A846RVQ4"/>
<evidence type="ECO:0000256" key="1">
    <source>
        <dbReference type="SAM" id="MobiDB-lite"/>
    </source>
</evidence>